<keyword evidence="3" id="KW-0804">Transcription</keyword>
<evidence type="ECO:0000256" key="3">
    <source>
        <dbReference type="ARBA" id="ARBA00023163"/>
    </source>
</evidence>
<keyword evidence="2 5" id="KW-0238">DNA-binding</keyword>
<dbReference type="AlphaFoldDB" id="A0A939LSP9"/>
<proteinExistence type="predicted"/>
<keyword evidence="1" id="KW-0805">Transcription regulation</keyword>
<dbReference type="SUPFAM" id="SSF47413">
    <property type="entry name" value="lambda repressor-like DNA-binding domains"/>
    <property type="match status" value="1"/>
</dbReference>
<dbReference type="Pfam" id="PF13377">
    <property type="entry name" value="Peripla_BP_3"/>
    <property type="match status" value="1"/>
</dbReference>
<dbReference type="Proteomes" id="UP000664209">
    <property type="component" value="Unassembled WGS sequence"/>
</dbReference>
<dbReference type="GO" id="GO:0000976">
    <property type="term" value="F:transcription cis-regulatory region binding"/>
    <property type="evidence" value="ECO:0007669"/>
    <property type="project" value="TreeGrafter"/>
</dbReference>
<dbReference type="InterPro" id="IPR010982">
    <property type="entry name" value="Lambda_DNA-bd_dom_sf"/>
</dbReference>
<dbReference type="CDD" id="cd01574">
    <property type="entry name" value="PBP1_LacI"/>
    <property type="match status" value="1"/>
</dbReference>
<evidence type="ECO:0000259" key="4">
    <source>
        <dbReference type="PROSITE" id="PS50932"/>
    </source>
</evidence>
<dbReference type="SUPFAM" id="SSF53822">
    <property type="entry name" value="Periplasmic binding protein-like I"/>
    <property type="match status" value="1"/>
</dbReference>
<dbReference type="GO" id="GO:0003700">
    <property type="term" value="F:DNA-binding transcription factor activity"/>
    <property type="evidence" value="ECO:0007669"/>
    <property type="project" value="TreeGrafter"/>
</dbReference>
<gene>
    <name evidence="5" type="ORF">J4G33_16630</name>
</gene>
<dbReference type="InterPro" id="IPR046335">
    <property type="entry name" value="LacI/GalR-like_sensor"/>
</dbReference>
<dbReference type="InterPro" id="IPR028082">
    <property type="entry name" value="Peripla_BP_I"/>
</dbReference>
<feature type="domain" description="HTH lacI-type" evidence="4">
    <location>
        <begin position="1"/>
        <end position="53"/>
    </location>
</feature>
<protein>
    <submittedName>
        <fullName evidence="5">LacI family DNA-binding transcriptional regulator</fullName>
    </submittedName>
</protein>
<evidence type="ECO:0000256" key="2">
    <source>
        <dbReference type="ARBA" id="ARBA00023125"/>
    </source>
</evidence>
<reference evidence="5" key="1">
    <citation type="submission" date="2021-03" db="EMBL/GenBank/DDBJ databases">
        <title>Actinotalea soli sp. nov., isolated from soil.</title>
        <authorList>
            <person name="Ping W."/>
            <person name="Zhang J."/>
        </authorList>
    </citation>
    <scope>NUCLEOTIDE SEQUENCE</scope>
    <source>
        <strain evidence="5">BY-33</strain>
    </source>
</reference>
<organism evidence="5 6">
    <name type="scientific">Actinotalea soli</name>
    <dbReference type="NCBI Taxonomy" id="2819234"/>
    <lineage>
        <taxon>Bacteria</taxon>
        <taxon>Bacillati</taxon>
        <taxon>Actinomycetota</taxon>
        <taxon>Actinomycetes</taxon>
        <taxon>Micrococcales</taxon>
        <taxon>Cellulomonadaceae</taxon>
        <taxon>Actinotalea</taxon>
    </lineage>
</organism>
<accession>A0A939LSP9</accession>
<dbReference type="SMART" id="SM00354">
    <property type="entry name" value="HTH_LACI"/>
    <property type="match status" value="1"/>
</dbReference>
<dbReference type="CDD" id="cd01392">
    <property type="entry name" value="HTH_LacI"/>
    <property type="match status" value="1"/>
</dbReference>
<dbReference type="EMBL" id="JAGEMK010000013">
    <property type="protein sequence ID" value="MBO1753434.1"/>
    <property type="molecule type" value="Genomic_DNA"/>
</dbReference>
<dbReference type="RefSeq" id="WP_208057123.1">
    <property type="nucleotide sequence ID" value="NZ_JAGEMK010000013.1"/>
</dbReference>
<name>A0A939LSP9_9CELL</name>
<dbReference type="Pfam" id="PF00356">
    <property type="entry name" value="LacI"/>
    <property type="match status" value="1"/>
</dbReference>
<dbReference type="InterPro" id="IPR000843">
    <property type="entry name" value="HTH_LacI"/>
</dbReference>
<comment type="caution">
    <text evidence="5">The sequence shown here is derived from an EMBL/GenBank/DDBJ whole genome shotgun (WGS) entry which is preliminary data.</text>
</comment>
<evidence type="ECO:0000256" key="1">
    <source>
        <dbReference type="ARBA" id="ARBA00023015"/>
    </source>
</evidence>
<dbReference type="PROSITE" id="PS50932">
    <property type="entry name" value="HTH_LACI_2"/>
    <property type="match status" value="1"/>
</dbReference>
<dbReference type="PROSITE" id="PS00356">
    <property type="entry name" value="HTH_LACI_1"/>
    <property type="match status" value="1"/>
</dbReference>
<dbReference type="PANTHER" id="PTHR30146:SF109">
    <property type="entry name" value="HTH-TYPE TRANSCRIPTIONAL REGULATOR GALS"/>
    <property type="match status" value="1"/>
</dbReference>
<dbReference type="Gene3D" id="3.40.50.2300">
    <property type="match status" value="2"/>
</dbReference>
<sequence>MSDVAVVAGVSHQTVSRVLNSHPSVRPETRQRVLEAIEQLGYRRNVAARALVTRRTGTLGVVTSGSALFGPTSTLIAIEEAAREAGYFVSLATVARWEVPALLRTLEHFMSQGVEGIVVVASHDDAADAVRGFESTVPVVMVGPEDLQGPQLYSVAVDQYAGARMAVQHLLDLGHRDIVHLAGPEDWFDARARARAWRDALVEVGVEARTEIAGDWRADRGYEVGLEVVAEGPPSAVFAANDQLALGLLRAFAERGLRVPEDVSVVGFDDVDGSANFYPPLTTVRQEFRTLGTRCLEVLLAAIEGETPSRQRIEPRLVVRASSGPARP</sequence>
<dbReference type="Gene3D" id="1.10.260.40">
    <property type="entry name" value="lambda repressor-like DNA-binding domains"/>
    <property type="match status" value="1"/>
</dbReference>
<keyword evidence="6" id="KW-1185">Reference proteome</keyword>
<evidence type="ECO:0000313" key="6">
    <source>
        <dbReference type="Proteomes" id="UP000664209"/>
    </source>
</evidence>
<dbReference type="PANTHER" id="PTHR30146">
    <property type="entry name" value="LACI-RELATED TRANSCRIPTIONAL REPRESSOR"/>
    <property type="match status" value="1"/>
</dbReference>
<evidence type="ECO:0000313" key="5">
    <source>
        <dbReference type="EMBL" id="MBO1753434.1"/>
    </source>
</evidence>